<proteinExistence type="predicted"/>
<dbReference type="PANTHER" id="PTHR10316:SF41">
    <property type="entry name" value="MAGI FAMILY MEMBER, X-LINKED A-RELATED"/>
    <property type="match status" value="1"/>
</dbReference>
<dbReference type="GO" id="GO:0007165">
    <property type="term" value="P:signal transduction"/>
    <property type="evidence" value="ECO:0007669"/>
    <property type="project" value="TreeGrafter"/>
</dbReference>
<dbReference type="SMART" id="SM00456">
    <property type="entry name" value="WW"/>
    <property type="match status" value="1"/>
</dbReference>
<dbReference type="InterPro" id="IPR036020">
    <property type="entry name" value="WW_dom_sf"/>
</dbReference>
<evidence type="ECO:0000313" key="4">
    <source>
        <dbReference type="EMBL" id="KAK0553996.1"/>
    </source>
</evidence>
<sequence>MAVDIFYDNKKRTTTRFDPRRLRALGLDPRNLHVQQGNSERVPLPPGWEMRLSDTNKIYFVDHNSKTTSWSDPRRLHFLGPNGQTLRPHCVRQLGPLSSGWEEQPPDDDRVPEIKQEADVDDK</sequence>
<dbReference type="AlphaFoldDB" id="A0AAN6JZ25"/>
<name>A0AAN6JZ25_9BASI</name>
<evidence type="ECO:0000259" key="3">
    <source>
        <dbReference type="PROSITE" id="PS50020"/>
    </source>
</evidence>
<keyword evidence="5" id="KW-1185">Reference proteome</keyword>
<dbReference type="PROSITE" id="PS50020">
    <property type="entry name" value="WW_DOMAIN_2"/>
    <property type="match status" value="1"/>
</dbReference>
<keyword evidence="1" id="KW-0677">Repeat</keyword>
<feature type="domain" description="WW" evidence="3">
    <location>
        <begin position="42"/>
        <end position="75"/>
    </location>
</feature>
<feature type="region of interest" description="Disordered" evidence="2">
    <location>
        <begin position="95"/>
        <end position="123"/>
    </location>
</feature>
<dbReference type="Gene3D" id="2.20.70.10">
    <property type="match status" value="1"/>
</dbReference>
<accession>A0AAN6JZ25</accession>
<dbReference type="EMBL" id="JAPDMZ010000043">
    <property type="protein sequence ID" value="KAK0553996.1"/>
    <property type="molecule type" value="Genomic_DNA"/>
</dbReference>
<evidence type="ECO:0000256" key="1">
    <source>
        <dbReference type="ARBA" id="ARBA00022737"/>
    </source>
</evidence>
<dbReference type="InterPro" id="IPR001202">
    <property type="entry name" value="WW_dom"/>
</dbReference>
<reference evidence="4" key="1">
    <citation type="journal article" date="2023" name="PhytoFront">
        <title>Draft Genome Resources of Seven Strains of Tilletia horrida, Causal Agent of Kernel Smut of Rice.</title>
        <authorList>
            <person name="Khanal S."/>
            <person name="Antony Babu S."/>
            <person name="Zhou X.G."/>
        </authorList>
    </citation>
    <scope>NUCLEOTIDE SEQUENCE</scope>
    <source>
        <strain evidence="4">TX6</strain>
    </source>
</reference>
<dbReference type="PANTHER" id="PTHR10316">
    <property type="entry name" value="MEMBRANE ASSOCIATED GUANYLATE KINASE-RELATED"/>
    <property type="match status" value="1"/>
</dbReference>
<dbReference type="Pfam" id="PF00397">
    <property type="entry name" value="WW"/>
    <property type="match status" value="1"/>
</dbReference>
<organism evidence="4 5">
    <name type="scientific">Tilletia horrida</name>
    <dbReference type="NCBI Taxonomy" id="155126"/>
    <lineage>
        <taxon>Eukaryota</taxon>
        <taxon>Fungi</taxon>
        <taxon>Dikarya</taxon>
        <taxon>Basidiomycota</taxon>
        <taxon>Ustilaginomycotina</taxon>
        <taxon>Exobasidiomycetes</taxon>
        <taxon>Tilletiales</taxon>
        <taxon>Tilletiaceae</taxon>
        <taxon>Tilletia</taxon>
    </lineage>
</organism>
<evidence type="ECO:0000256" key="2">
    <source>
        <dbReference type="SAM" id="MobiDB-lite"/>
    </source>
</evidence>
<dbReference type="SUPFAM" id="SSF51045">
    <property type="entry name" value="WW domain"/>
    <property type="match status" value="1"/>
</dbReference>
<dbReference type="CDD" id="cd00201">
    <property type="entry name" value="WW"/>
    <property type="match status" value="1"/>
</dbReference>
<comment type="caution">
    <text evidence="4">The sequence shown here is derived from an EMBL/GenBank/DDBJ whole genome shotgun (WGS) entry which is preliminary data.</text>
</comment>
<dbReference type="Proteomes" id="UP001176517">
    <property type="component" value="Unassembled WGS sequence"/>
</dbReference>
<dbReference type="GO" id="GO:0005737">
    <property type="term" value="C:cytoplasm"/>
    <property type="evidence" value="ECO:0007669"/>
    <property type="project" value="TreeGrafter"/>
</dbReference>
<evidence type="ECO:0000313" key="5">
    <source>
        <dbReference type="Proteomes" id="UP001176517"/>
    </source>
</evidence>
<feature type="compositionally biased region" description="Basic and acidic residues" evidence="2">
    <location>
        <begin position="107"/>
        <end position="123"/>
    </location>
</feature>
<gene>
    <name evidence="4" type="ORF">OC846_002281</name>
</gene>
<dbReference type="PROSITE" id="PS01159">
    <property type="entry name" value="WW_DOMAIN_1"/>
    <property type="match status" value="1"/>
</dbReference>
<protein>
    <recommendedName>
        <fullName evidence="3">WW domain-containing protein</fullName>
    </recommendedName>
</protein>